<comment type="similarity">
    <text evidence="1 16 17">Belongs to the papillomaviridae E6 protein family.</text>
</comment>
<evidence type="ECO:0000256" key="11">
    <source>
        <dbReference type="ARBA" id="ARBA00023159"/>
    </source>
</evidence>
<evidence type="ECO:0000256" key="16">
    <source>
        <dbReference type="HAMAP-Rule" id="MF_04006"/>
    </source>
</evidence>
<feature type="zinc finger region" evidence="16">
    <location>
        <begin position="40"/>
        <end position="76"/>
    </location>
</feature>
<gene>
    <name evidence="16 18" type="primary">E6</name>
</gene>
<dbReference type="GO" id="GO:0042025">
    <property type="term" value="C:host cell nucleus"/>
    <property type="evidence" value="ECO:0007669"/>
    <property type="project" value="UniProtKB-SubCell"/>
</dbReference>
<dbReference type="Gene3D" id="3.30.240.40">
    <property type="entry name" value="E6 early regulatory protein"/>
    <property type="match status" value="2"/>
</dbReference>
<dbReference type="GO" id="GO:0052150">
    <property type="term" value="P:symbiont-mediated perturbation of host apoptosis"/>
    <property type="evidence" value="ECO:0007669"/>
    <property type="project" value="UniProtKB-KW"/>
</dbReference>
<dbReference type="GO" id="GO:0008270">
    <property type="term" value="F:zinc ion binding"/>
    <property type="evidence" value="ECO:0007669"/>
    <property type="project" value="UniProtKB-KW"/>
</dbReference>
<feature type="zinc finger region" evidence="16">
    <location>
        <begin position="113"/>
        <end position="149"/>
    </location>
</feature>
<name>A0A2D2ALF4_9PAPI</name>
<keyword evidence="10 16" id="KW-0238">DNA-binding</keyword>
<evidence type="ECO:0000256" key="5">
    <source>
        <dbReference type="ARBA" id="ARBA00022632"/>
    </source>
</evidence>
<keyword evidence="6 16" id="KW-0479">Metal-binding</keyword>
<keyword evidence="12 16" id="KW-0804">Transcription</keyword>
<dbReference type="Proteomes" id="UP000289282">
    <property type="component" value="Segment"/>
</dbReference>
<dbReference type="Pfam" id="PF00518">
    <property type="entry name" value="E6"/>
    <property type="match status" value="1"/>
</dbReference>
<keyword evidence="5 16" id="KW-1090">Inhibition of host innate immune response by virus</keyword>
<accession>A0A2D2ALF4</accession>
<dbReference type="SUPFAM" id="SSF161229">
    <property type="entry name" value="E6 C-terminal domain-like"/>
    <property type="match status" value="2"/>
</dbReference>
<keyword evidence="8 16" id="KW-0862">Zinc</keyword>
<evidence type="ECO:0000256" key="3">
    <source>
        <dbReference type="ARBA" id="ARBA00022562"/>
    </source>
</evidence>
<evidence type="ECO:0000313" key="18">
    <source>
        <dbReference type="EMBL" id="ATQ38240.1"/>
    </source>
</evidence>
<dbReference type="GO" id="GO:0039502">
    <property type="term" value="P:symbiont-mediated suppression of host type I interferon-mediated signaling pathway"/>
    <property type="evidence" value="ECO:0007669"/>
    <property type="project" value="UniProtKB-UniRule"/>
</dbReference>
<keyword evidence="13 16" id="KW-1035">Host cytoplasm</keyword>
<dbReference type="GO" id="GO:0039648">
    <property type="term" value="P:symbiont-mediated perturbation of host ubiquitin-like protein modification"/>
    <property type="evidence" value="ECO:0007669"/>
    <property type="project" value="UniProtKB-UniRule"/>
</dbReference>
<dbReference type="GO" id="GO:0006355">
    <property type="term" value="P:regulation of DNA-templated transcription"/>
    <property type="evidence" value="ECO:0007669"/>
    <property type="project" value="UniProtKB-UniRule"/>
</dbReference>
<evidence type="ECO:0000256" key="10">
    <source>
        <dbReference type="ARBA" id="ARBA00023125"/>
    </source>
</evidence>
<evidence type="ECO:0000256" key="12">
    <source>
        <dbReference type="ARBA" id="ARBA00023163"/>
    </source>
</evidence>
<comment type="caution">
    <text evidence="16">Lacks conserved residue(s) required for the propagation of feature annotation.</text>
</comment>
<keyword evidence="4 16" id="KW-0945">Host-virus interaction</keyword>
<evidence type="ECO:0000256" key="6">
    <source>
        <dbReference type="ARBA" id="ARBA00022723"/>
    </source>
</evidence>
<evidence type="ECO:0000256" key="7">
    <source>
        <dbReference type="ARBA" id="ARBA00022771"/>
    </source>
</evidence>
<dbReference type="GO" id="GO:0006351">
    <property type="term" value="P:DNA-templated transcription"/>
    <property type="evidence" value="ECO:0007669"/>
    <property type="project" value="UniProtKB-UniRule"/>
</dbReference>
<dbReference type="EMBL" id="MF588700">
    <property type="protein sequence ID" value="ATQ38240.1"/>
    <property type="molecule type" value="Genomic_DNA"/>
</dbReference>
<proteinExistence type="inferred from homology"/>
<evidence type="ECO:0000256" key="9">
    <source>
        <dbReference type="ARBA" id="ARBA00023015"/>
    </source>
</evidence>
<dbReference type="GO" id="GO:0003677">
    <property type="term" value="F:DNA binding"/>
    <property type="evidence" value="ECO:0007669"/>
    <property type="project" value="UniProtKB-UniRule"/>
</dbReference>
<organism evidence="18">
    <name type="scientific">Gammapapillomavirus 7</name>
    <dbReference type="NCBI Taxonomy" id="1175849"/>
    <lineage>
        <taxon>Viruses</taxon>
        <taxon>Monodnaviria</taxon>
        <taxon>Shotokuvirae</taxon>
        <taxon>Cossaviricota</taxon>
        <taxon>Papovaviricetes</taxon>
        <taxon>Zurhausenvirales</taxon>
        <taxon>Papillomaviridae</taxon>
        <taxon>Firstpapillomavirinae</taxon>
        <taxon>Gammapapillomavirus</taxon>
    </lineage>
</organism>
<evidence type="ECO:0000256" key="17">
    <source>
        <dbReference type="RuleBase" id="RU363123"/>
    </source>
</evidence>
<evidence type="ECO:0000256" key="13">
    <source>
        <dbReference type="ARBA" id="ARBA00023200"/>
    </source>
</evidence>
<comment type="subunit">
    <text evidence="16">Forms homodimers. Interacts with ubiquitin-protein ligase UBE3A/E6-AP; this interaction stimulates UBE3A ubiquitin activity. Interacts with host BAK1.</text>
</comment>
<keyword evidence="15 16" id="KW-1119">Modulation of host cell apoptosis by virus</keyword>
<evidence type="ECO:0000256" key="1">
    <source>
        <dbReference type="ARBA" id="ARBA00006346"/>
    </source>
</evidence>
<evidence type="ECO:0000256" key="15">
    <source>
        <dbReference type="ARBA" id="ARBA00023323"/>
    </source>
</evidence>
<keyword evidence="2 16" id="KW-0244">Early protein</keyword>
<keyword evidence="14 16" id="KW-0899">Viral immunoevasion</keyword>
<reference evidence="18" key="1">
    <citation type="journal article" date="2018" name="MSphere">
        <title>Metagenomic Discovery of 83 New Human Papillomavirus Types in Patients with Immunodeficiency.</title>
        <authorList>
            <person name="Pastrana D.V."/>
            <person name="Peretti A."/>
            <person name="Welch N.L."/>
            <person name="Borgogna C."/>
            <person name="Olivero C."/>
            <person name="Badolato R."/>
            <person name="Notarangelo L.D."/>
            <person name="Gariglio M."/>
            <person name="FitzGerald P.C."/>
            <person name="McIntosh C.E."/>
            <person name="Reeves J."/>
            <person name="Starrett G.J."/>
            <person name="Bliskovsky V."/>
            <person name="Velez D."/>
            <person name="Brownell I."/>
            <person name="Yarchoan R."/>
            <person name="Wyvill K.M."/>
            <person name="Uldrick T.S."/>
            <person name="Maldarelli F."/>
            <person name="Lisco A."/>
            <person name="Sereti I."/>
            <person name="Gonzalez C.M."/>
            <person name="Androphy E.J."/>
            <person name="McBride A.A."/>
            <person name="Van Doorslaer K."/>
            <person name="Garcia F."/>
            <person name="Dvoretzky I."/>
            <person name="Liu J.S."/>
            <person name="Han J."/>
            <person name="Murphy P.M."/>
            <person name="McDermott D.H."/>
            <person name="Buck C.B."/>
        </authorList>
    </citation>
    <scope>NUCLEOTIDE SEQUENCE</scope>
    <source>
        <strain evidence="18">Gamma07_LCOSOc125</strain>
    </source>
</reference>
<keyword evidence="11 16" id="KW-0010">Activator</keyword>
<evidence type="ECO:0000256" key="4">
    <source>
        <dbReference type="ARBA" id="ARBA00022581"/>
    </source>
</evidence>
<dbReference type="GO" id="GO:0030430">
    <property type="term" value="C:host cell cytoplasm"/>
    <property type="evidence" value="ECO:0007669"/>
    <property type="project" value="UniProtKB-SubCell"/>
</dbReference>
<keyword evidence="9 16" id="KW-0805">Transcription regulation</keyword>
<evidence type="ECO:0000256" key="2">
    <source>
        <dbReference type="ARBA" id="ARBA00022518"/>
    </source>
</evidence>
<sequence length="158" mass="18137">MVTYKKELKSCFSVQMDSPGSIYNLCDLYGCSLENLTVKCLFCNCVLSYEDILSFAVKSLRVVARGDTFYAACITCLQLSAVYEQRVYCQCIANASYLKYLCKGNYCELNVRCLRCIKRLDLTEVLECLENEEDFYLVRCIWRAQCRLCKGQNAWSSG</sequence>
<protein>
    <recommendedName>
        <fullName evidence="16 17">Protein E6</fullName>
    </recommendedName>
</protein>
<dbReference type="InterPro" id="IPR038575">
    <property type="entry name" value="E6_sf"/>
</dbReference>
<dbReference type="GO" id="GO:0052170">
    <property type="term" value="P:symbiont-mediated suppression of host innate immune response"/>
    <property type="evidence" value="ECO:0007669"/>
    <property type="project" value="UniProtKB-KW"/>
</dbReference>
<dbReference type="HAMAP" id="MF_04006">
    <property type="entry name" value="HPV_E6"/>
    <property type="match status" value="1"/>
</dbReference>
<keyword evidence="7 16" id="KW-0863">Zinc-finger</keyword>
<comment type="subcellular location">
    <subcellularLocation>
        <location evidence="16 17">Host cytoplasm</location>
    </subcellularLocation>
    <subcellularLocation>
        <location evidence="16 17">Host nucleus</location>
    </subcellularLocation>
</comment>
<dbReference type="InterPro" id="IPR001334">
    <property type="entry name" value="E6"/>
</dbReference>
<evidence type="ECO:0000256" key="8">
    <source>
        <dbReference type="ARBA" id="ARBA00022833"/>
    </source>
</evidence>
<keyword evidence="3 16" id="KW-1048">Host nucleus</keyword>
<evidence type="ECO:0000256" key="14">
    <source>
        <dbReference type="ARBA" id="ARBA00023280"/>
    </source>
</evidence>
<comment type="function">
    <text evidence="16">Plays a major role in the induction and maintenance of cellular transformation. E6 associates with host UBE3A/E6-AP ubiquitin-protein ligase and modulates its activity. Protects host keratinocytes from apoptosis by mediating the degradation of host BAK1. May also inhibit host immune response.</text>
</comment>